<feature type="domain" description="Inositol polyphosphate-related phosphatase" evidence="1">
    <location>
        <begin position="343"/>
        <end position="689"/>
    </location>
</feature>
<dbReference type="PANTHER" id="PTHR11200:SF240">
    <property type="entry name" value="INOSITOL POLYPHOSPHATE 5-PHOSPHATASE C9G1.10C-RELATED"/>
    <property type="match status" value="1"/>
</dbReference>
<dbReference type="InterPro" id="IPR036322">
    <property type="entry name" value="WD40_repeat_dom_sf"/>
</dbReference>
<dbReference type="InterPro" id="IPR046985">
    <property type="entry name" value="IP5"/>
</dbReference>
<evidence type="ECO:0000313" key="2">
    <source>
        <dbReference type="EMBL" id="ODQ66298.1"/>
    </source>
</evidence>
<dbReference type="Pfam" id="PF22669">
    <property type="entry name" value="Exo_endo_phos2"/>
    <property type="match status" value="1"/>
</dbReference>
<dbReference type="InterPro" id="IPR000300">
    <property type="entry name" value="IPPc"/>
</dbReference>
<organism evidence="2 3">
    <name type="scientific">Nadsonia fulvescens var. elongata DSM 6958</name>
    <dbReference type="NCBI Taxonomy" id="857566"/>
    <lineage>
        <taxon>Eukaryota</taxon>
        <taxon>Fungi</taxon>
        <taxon>Dikarya</taxon>
        <taxon>Ascomycota</taxon>
        <taxon>Saccharomycotina</taxon>
        <taxon>Dipodascomycetes</taxon>
        <taxon>Dipodascales</taxon>
        <taxon>Dipodascales incertae sedis</taxon>
        <taxon>Nadsonia</taxon>
    </lineage>
</organism>
<dbReference type="AlphaFoldDB" id="A0A1E3PLT8"/>
<dbReference type="GO" id="GO:0046856">
    <property type="term" value="P:phosphatidylinositol dephosphorylation"/>
    <property type="evidence" value="ECO:0007669"/>
    <property type="project" value="InterPro"/>
</dbReference>
<evidence type="ECO:0000313" key="3">
    <source>
        <dbReference type="Proteomes" id="UP000095009"/>
    </source>
</evidence>
<dbReference type="PANTHER" id="PTHR11200">
    <property type="entry name" value="INOSITOL 5-PHOSPHATASE"/>
    <property type="match status" value="1"/>
</dbReference>
<reference evidence="2 3" key="1">
    <citation type="journal article" date="2016" name="Proc. Natl. Acad. Sci. U.S.A.">
        <title>Comparative genomics of biotechnologically important yeasts.</title>
        <authorList>
            <person name="Riley R."/>
            <person name="Haridas S."/>
            <person name="Wolfe K.H."/>
            <person name="Lopes M.R."/>
            <person name="Hittinger C.T."/>
            <person name="Goeker M."/>
            <person name="Salamov A.A."/>
            <person name="Wisecaver J.H."/>
            <person name="Long T.M."/>
            <person name="Calvey C.H."/>
            <person name="Aerts A.L."/>
            <person name="Barry K.W."/>
            <person name="Choi C."/>
            <person name="Clum A."/>
            <person name="Coughlan A.Y."/>
            <person name="Deshpande S."/>
            <person name="Douglass A.P."/>
            <person name="Hanson S.J."/>
            <person name="Klenk H.-P."/>
            <person name="LaButti K.M."/>
            <person name="Lapidus A."/>
            <person name="Lindquist E.A."/>
            <person name="Lipzen A.M."/>
            <person name="Meier-Kolthoff J.P."/>
            <person name="Ohm R.A."/>
            <person name="Otillar R.P."/>
            <person name="Pangilinan J.L."/>
            <person name="Peng Y."/>
            <person name="Rokas A."/>
            <person name="Rosa C.A."/>
            <person name="Scheuner C."/>
            <person name="Sibirny A.A."/>
            <person name="Slot J.C."/>
            <person name="Stielow J.B."/>
            <person name="Sun H."/>
            <person name="Kurtzman C.P."/>
            <person name="Blackwell M."/>
            <person name="Grigoriev I.V."/>
            <person name="Jeffries T.W."/>
        </authorList>
    </citation>
    <scope>NUCLEOTIDE SEQUENCE [LARGE SCALE GENOMIC DNA]</scope>
    <source>
        <strain evidence="2 3">DSM 6958</strain>
    </source>
</reference>
<dbReference type="Gene3D" id="3.60.10.10">
    <property type="entry name" value="Endonuclease/exonuclease/phosphatase"/>
    <property type="match status" value="1"/>
</dbReference>
<dbReference type="SMART" id="SM00128">
    <property type="entry name" value="IPPc"/>
    <property type="match status" value="1"/>
</dbReference>
<dbReference type="EMBL" id="KV454408">
    <property type="protein sequence ID" value="ODQ66298.1"/>
    <property type="molecule type" value="Genomic_DNA"/>
</dbReference>
<keyword evidence="3" id="KW-1185">Reference proteome</keyword>
<accession>A0A1E3PLT8</accession>
<dbReference type="OrthoDB" id="2248459at2759"/>
<evidence type="ECO:0000259" key="1">
    <source>
        <dbReference type="SMART" id="SM00128"/>
    </source>
</evidence>
<dbReference type="STRING" id="857566.A0A1E3PLT8"/>
<dbReference type="InterPro" id="IPR036691">
    <property type="entry name" value="Endo/exonu/phosph_ase_sf"/>
</dbReference>
<dbReference type="SUPFAM" id="SSF56219">
    <property type="entry name" value="DNase I-like"/>
    <property type="match status" value="1"/>
</dbReference>
<sequence length="716" mass="79576">MMVAYGSSTTKVMLISSGQVLWSHSHSETKVTAVGVIPCASGTHNENPTTLWMGTKDGDLWEIDILASGIKQKRNNIHFTQMVLILAHESTIWTLSDDGKLSVWGTAISSPESQLSLFSLSDTPKSFRVTSGFKAHIADSGLLYVCKNKLISVYQPSLDPTVAFNVATGIPANAYNPTTLNTNSITSPGVFVRSLSEFTCAATVSSSTDEIFFAHEDGMVSIFSKSKMVITENINVTGSRITSLCGVCNHLWIGLKNGVVVICDTFQQPWKILKEWRAHNSAVVAISCDYNRPTYNSDRAHISLPVATAGASDTSVLLWDGWLKADWIDADMLAHSEAFCNFRNIDVKVITWNSGAAKPTDLEEDCIDATFLEQSLPSSSPLPEIIIFGFQELVDLDKKSVTAKSMFHSKKTKSDNISTSSHISHQYKAWQDWLSTTLEHTLKGSRYRMVQSSNMVGLFTCLFIKETELPNLHDVTSLSVKTGLGGLHGNKGGLIVRLIIDDSSLCFINCHLAAGHSGSINRNNDVANILDIKFPQESDNTQNTHNKGIFVNGGDGTMVLDHESCFLSGDLNYRIGLHRNLAIQYIKRGEYDKLYEADQLANQLKKNANLRLRAFQEAPIKFAPTYKFDVGSDEYDTSEKRRVPAWCDRIFYKGTSGAIQPIEYKSHTVRVSDHRPVSGLFKVRIKTVNNERRTEAYKNCLDRWQIRFDEMTKVCM</sequence>
<protein>
    <submittedName>
        <fullName evidence="2">DNase I-like protein</fullName>
    </submittedName>
</protein>
<dbReference type="Proteomes" id="UP000095009">
    <property type="component" value="Unassembled WGS sequence"/>
</dbReference>
<dbReference type="GO" id="GO:0004439">
    <property type="term" value="F:phosphatidylinositol-4,5-bisphosphate 5-phosphatase activity"/>
    <property type="evidence" value="ECO:0007669"/>
    <property type="project" value="TreeGrafter"/>
</dbReference>
<proteinExistence type="predicted"/>
<dbReference type="SUPFAM" id="SSF50978">
    <property type="entry name" value="WD40 repeat-like"/>
    <property type="match status" value="1"/>
</dbReference>
<name>A0A1E3PLT8_9ASCO</name>
<gene>
    <name evidence="2" type="ORF">NADFUDRAFT_82161</name>
</gene>